<sequence length="254" mass="28155">MKSITFNSTLKTLNKIQGFFKVMRVKFKNNSSIGSRIRELREQKKISRNAMAENLGLSLSALQNWETSQTEPIASMIITLAEELGVEPSYLLTGEKNGDVGSPPIKRAQTHEISGVSMIDCFRSLNVSAGFGSFNEGVTAPDGQVPYSDSLLQKLGIKPTHAAVFWADGTSMRPTIDDGDQMLVDLSKKEIKGNKIYLVQNRESVWVKRVKLNWNGIELISDNKEEYAPITLTKEEADNLEIIGQVAYIGKSVI</sequence>
<keyword evidence="1" id="KW-0805">Transcription regulation</keyword>
<dbReference type="PANTHER" id="PTHR40661">
    <property type="match status" value="1"/>
</dbReference>
<keyword evidence="6" id="KW-1185">Reference proteome</keyword>
<organism evidence="5 6">
    <name type="scientific">Aggregatibacter actinomycetemcomitans</name>
    <name type="common">Actinobacillus actinomycetemcomitans</name>
    <name type="synonym">Haemophilus actinomycetemcomitans</name>
    <dbReference type="NCBI Taxonomy" id="714"/>
    <lineage>
        <taxon>Bacteria</taxon>
        <taxon>Pseudomonadati</taxon>
        <taxon>Pseudomonadota</taxon>
        <taxon>Gammaproteobacteria</taxon>
        <taxon>Pasteurellales</taxon>
        <taxon>Pasteurellaceae</taxon>
        <taxon>Aggregatibacter</taxon>
    </lineage>
</organism>
<gene>
    <name evidence="5" type="ORF">CQR80_08795</name>
</gene>
<keyword evidence="3" id="KW-0804">Transcription</keyword>
<evidence type="ECO:0000313" key="6">
    <source>
        <dbReference type="Proteomes" id="UP000226080"/>
    </source>
</evidence>
<reference evidence="5 6" key="1">
    <citation type="submission" date="2017-10" db="EMBL/GenBank/DDBJ databases">
        <title>Draft genome sequences of Aggregatibacter actinomycetemcomitans strains 310a and 310b.</title>
        <authorList>
            <person name="May A.C."/>
            <person name="Ohta H."/>
            <person name="Maeda H."/>
            <person name="Kokeguchi S."/>
            <person name="Cugini C."/>
        </authorList>
    </citation>
    <scope>NUCLEOTIDE SEQUENCE [LARGE SCALE GENOMIC DNA]</scope>
    <source>
        <strain evidence="5 6">310b</strain>
    </source>
</reference>
<dbReference type="InterPro" id="IPR015927">
    <property type="entry name" value="Peptidase_S24_S26A/B/C"/>
</dbReference>
<dbReference type="CDD" id="cd06529">
    <property type="entry name" value="S24_LexA-like"/>
    <property type="match status" value="1"/>
</dbReference>
<evidence type="ECO:0000313" key="5">
    <source>
        <dbReference type="EMBL" id="PHO20027.1"/>
    </source>
</evidence>
<dbReference type="PROSITE" id="PS50943">
    <property type="entry name" value="HTH_CROC1"/>
    <property type="match status" value="1"/>
</dbReference>
<feature type="domain" description="HTH cro/C1-type" evidence="4">
    <location>
        <begin position="37"/>
        <end position="91"/>
    </location>
</feature>
<dbReference type="EMBL" id="PCGW01000018">
    <property type="protein sequence ID" value="PHO20027.1"/>
    <property type="molecule type" value="Genomic_DNA"/>
</dbReference>
<dbReference type="CDD" id="cd00093">
    <property type="entry name" value="HTH_XRE"/>
    <property type="match status" value="1"/>
</dbReference>
<evidence type="ECO:0000256" key="1">
    <source>
        <dbReference type="ARBA" id="ARBA00023015"/>
    </source>
</evidence>
<dbReference type="InterPro" id="IPR010982">
    <property type="entry name" value="Lambda_DNA-bd_dom_sf"/>
</dbReference>
<keyword evidence="2" id="KW-0238">DNA-binding</keyword>
<dbReference type="Pfam" id="PF12844">
    <property type="entry name" value="HTH_19"/>
    <property type="match status" value="1"/>
</dbReference>
<dbReference type="RefSeq" id="WP_099309006.1">
    <property type="nucleotide sequence ID" value="NZ_PCGV01000018.1"/>
</dbReference>
<comment type="caution">
    <text evidence="5">The sequence shown here is derived from an EMBL/GenBank/DDBJ whole genome shotgun (WGS) entry which is preliminary data.</text>
</comment>
<dbReference type="SUPFAM" id="SSF47413">
    <property type="entry name" value="lambda repressor-like DNA-binding domains"/>
    <property type="match status" value="1"/>
</dbReference>
<name>A0A2G1DND3_AGGAC</name>
<evidence type="ECO:0000256" key="3">
    <source>
        <dbReference type="ARBA" id="ARBA00023163"/>
    </source>
</evidence>
<protein>
    <submittedName>
        <fullName evidence="5">Transcriptional regulator</fullName>
    </submittedName>
</protein>
<dbReference type="Gene3D" id="1.10.260.40">
    <property type="entry name" value="lambda repressor-like DNA-binding domains"/>
    <property type="match status" value="1"/>
</dbReference>
<evidence type="ECO:0000259" key="4">
    <source>
        <dbReference type="PROSITE" id="PS50943"/>
    </source>
</evidence>
<dbReference type="PANTHER" id="PTHR40661:SF3">
    <property type="entry name" value="FELS-1 PROPHAGE TRANSCRIPTIONAL REGULATOR"/>
    <property type="match status" value="1"/>
</dbReference>
<dbReference type="InterPro" id="IPR001387">
    <property type="entry name" value="Cro/C1-type_HTH"/>
</dbReference>
<dbReference type="Proteomes" id="UP000226080">
    <property type="component" value="Unassembled WGS sequence"/>
</dbReference>
<accession>A0A2G1DND3</accession>
<dbReference type="Pfam" id="PF00717">
    <property type="entry name" value="Peptidase_S24"/>
    <property type="match status" value="1"/>
</dbReference>
<evidence type="ECO:0000256" key="2">
    <source>
        <dbReference type="ARBA" id="ARBA00023125"/>
    </source>
</evidence>
<dbReference type="InterPro" id="IPR036286">
    <property type="entry name" value="LexA/Signal_pep-like_sf"/>
</dbReference>
<dbReference type="InterPro" id="IPR039418">
    <property type="entry name" value="LexA-like"/>
</dbReference>
<dbReference type="Gene3D" id="2.10.109.10">
    <property type="entry name" value="Umud Fragment, subunit A"/>
    <property type="match status" value="1"/>
</dbReference>
<dbReference type="SMART" id="SM00530">
    <property type="entry name" value="HTH_XRE"/>
    <property type="match status" value="1"/>
</dbReference>
<proteinExistence type="predicted"/>
<dbReference type="SUPFAM" id="SSF51306">
    <property type="entry name" value="LexA/Signal peptidase"/>
    <property type="match status" value="1"/>
</dbReference>